<evidence type="ECO:0000256" key="1">
    <source>
        <dbReference type="SAM" id="MobiDB-lite"/>
    </source>
</evidence>
<comment type="caution">
    <text evidence="2">The sequence shown here is derived from an EMBL/GenBank/DDBJ whole genome shotgun (WGS) entry which is preliminary data.</text>
</comment>
<dbReference type="Proteomes" id="UP000564573">
    <property type="component" value="Unassembled WGS sequence"/>
</dbReference>
<organism evidence="2 3">
    <name type="scientific">Prauserella sediminis</name>
    <dbReference type="NCBI Taxonomy" id="577680"/>
    <lineage>
        <taxon>Bacteria</taxon>
        <taxon>Bacillati</taxon>
        <taxon>Actinomycetota</taxon>
        <taxon>Actinomycetes</taxon>
        <taxon>Pseudonocardiales</taxon>
        <taxon>Pseudonocardiaceae</taxon>
        <taxon>Prauserella</taxon>
        <taxon>Prauserella salsuginis group</taxon>
    </lineage>
</organism>
<accession>A0A839XSC2</accession>
<sequence>MAEHITDAYVVSVLRPYVRATGPLVDALREKDPFSVLAREAEDPVIDEPRVRDRLLHGLNAMKLPGTAAWTDMDTEARTKWWTGRVGRFTSLLAAVPGIAGAVSDLLPVQDTIGAAGQGLLLCALAGERGHTDVATRVRLIAWVLFERDIPAELAEGRNADRDAEDAETERLTEELDGERSARGKASLKTVARTLWHLGRSLQEIPDELEKRPSGRFYHKAFGLLPGIGMAADYLGERSGLKRVAKRADKWFAAHPAPAPAAGRGDVPPGRD</sequence>
<protein>
    <submittedName>
        <fullName evidence="2">Uncharacterized protein</fullName>
    </submittedName>
</protein>
<dbReference type="AlphaFoldDB" id="A0A839XSC2"/>
<reference evidence="2 3" key="1">
    <citation type="submission" date="2020-08" db="EMBL/GenBank/DDBJ databases">
        <title>Sequencing the genomes of 1000 actinobacteria strains.</title>
        <authorList>
            <person name="Klenk H.-P."/>
        </authorList>
    </citation>
    <scope>NUCLEOTIDE SEQUENCE [LARGE SCALE GENOMIC DNA]</scope>
    <source>
        <strain evidence="2 3">DSM 45267</strain>
    </source>
</reference>
<evidence type="ECO:0000313" key="3">
    <source>
        <dbReference type="Proteomes" id="UP000564573"/>
    </source>
</evidence>
<keyword evidence="3" id="KW-1185">Reference proteome</keyword>
<feature type="compositionally biased region" description="Basic and acidic residues" evidence="1">
    <location>
        <begin position="169"/>
        <end position="180"/>
    </location>
</feature>
<dbReference type="EMBL" id="JACIBS010000001">
    <property type="protein sequence ID" value="MBB3663858.1"/>
    <property type="molecule type" value="Genomic_DNA"/>
</dbReference>
<proteinExistence type="predicted"/>
<feature type="region of interest" description="Disordered" evidence="1">
    <location>
        <begin position="157"/>
        <end position="180"/>
    </location>
</feature>
<evidence type="ECO:0000313" key="2">
    <source>
        <dbReference type="EMBL" id="MBB3663858.1"/>
    </source>
</evidence>
<dbReference type="RefSeq" id="WP_183783276.1">
    <property type="nucleotide sequence ID" value="NZ_JACIBS010000001.1"/>
</dbReference>
<name>A0A839XSC2_9PSEU</name>
<gene>
    <name evidence="2" type="ORF">FB384_002762</name>
</gene>